<accession>A0A0S2DEG4</accession>
<dbReference type="AlphaFoldDB" id="A0A0S2DEG4"/>
<proteinExistence type="predicted"/>
<organism evidence="2 3">
    <name type="scientific">Lysobacter enzymogenes</name>
    <dbReference type="NCBI Taxonomy" id="69"/>
    <lineage>
        <taxon>Bacteria</taxon>
        <taxon>Pseudomonadati</taxon>
        <taxon>Pseudomonadota</taxon>
        <taxon>Gammaproteobacteria</taxon>
        <taxon>Lysobacterales</taxon>
        <taxon>Lysobacteraceae</taxon>
        <taxon>Lysobacter</taxon>
    </lineage>
</organism>
<dbReference type="PATRIC" id="fig|69.6.peg.1590"/>
<sequence>MRHIDNGESSSNVNMGSGFRRNDGRGVAYPTVRAARAATAATHLRRNFRNRRDGAVAACAAPTGGVPR</sequence>
<dbReference type="EMBL" id="CP013140">
    <property type="protein sequence ID" value="ALN56967.1"/>
    <property type="molecule type" value="Genomic_DNA"/>
</dbReference>
<dbReference type="KEGG" id="lez:GLE_1610"/>
<reference evidence="2 3" key="1">
    <citation type="submission" date="2015-11" db="EMBL/GenBank/DDBJ databases">
        <title>Genome sequences of Lysobacter enzymogenes strain C3 and Lysobacter antibioticus ATCC 29479.</title>
        <authorList>
            <person name="Kobayashi D.Y."/>
        </authorList>
    </citation>
    <scope>NUCLEOTIDE SEQUENCE [LARGE SCALE GENOMIC DNA]</scope>
    <source>
        <strain evidence="2 3">C3</strain>
    </source>
</reference>
<dbReference type="Proteomes" id="UP000061569">
    <property type="component" value="Chromosome"/>
</dbReference>
<name>A0A0S2DEG4_LYSEN</name>
<gene>
    <name evidence="2" type="ORF">GLE_1610</name>
</gene>
<evidence type="ECO:0000313" key="2">
    <source>
        <dbReference type="EMBL" id="ALN56967.1"/>
    </source>
</evidence>
<evidence type="ECO:0000256" key="1">
    <source>
        <dbReference type="SAM" id="MobiDB-lite"/>
    </source>
</evidence>
<feature type="region of interest" description="Disordered" evidence="1">
    <location>
        <begin position="1"/>
        <end position="25"/>
    </location>
</feature>
<protein>
    <submittedName>
        <fullName evidence="2">Uncharacterized protein</fullName>
    </submittedName>
</protein>
<evidence type="ECO:0000313" key="3">
    <source>
        <dbReference type="Proteomes" id="UP000061569"/>
    </source>
</evidence>